<keyword evidence="1" id="KW-0812">Transmembrane</keyword>
<evidence type="ECO:0000313" key="2">
    <source>
        <dbReference type="EMBL" id="GIM28590.1"/>
    </source>
</evidence>
<feature type="transmembrane region" description="Helical" evidence="1">
    <location>
        <begin position="6"/>
        <end position="25"/>
    </location>
</feature>
<dbReference type="Proteomes" id="UP000679179">
    <property type="component" value="Unassembled WGS sequence"/>
</dbReference>
<feature type="transmembrane region" description="Helical" evidence="1">
    <location>
        <begin position="58"/>
        <end position="76"/>
    </location>
</feature>
<feature type="transmembrane region" description="Helical" evidence="1">
    <location>
        <begin position="37"/>
        <end position="52"/>
    </location>
</feature>
<feature type="transmembrane region" description="Helical" evidence="1">
    <location>
        <begin position="88"/>
        <end position="105"/>
    </location>
</feature>
<sequence>MLKLSILEFLFRLIPEGFLFILASYTLSKNLIDKKRYLISSIILAIIVYSIRSLPIHYGVHTILVLIIHIVLTVNINKIDIIKSIESGITTIIIEFICEGINVFLIHKVFKVDIDVIFSQPLLKIIYGIPSLLMLGCIIVLWYIRLLKKKELRKCL</sequence>
<dbReference type="AlphaFoldDB" id="A0A919VFN0"/>
<organism evidence="2 3">
    <name type="scientific">Clostridium polyendosporum</name>
    <dbReference type="NCBI Taxonomy" id="69208"/>
    <lineage>
        <taxon>Bacteria</taxon>
        <taxon>Bacillati</taxon>
        <taxon>Bacillota</taxon>
        <taxon>Clostridia</taxon>
        <taxon>Eubacteriales</taxon>
        <taxon>Clostridiaceae</taxon>
        <taxon>Clostridium</taxon>
    </lineage>
</organism>
<name>A0A919VFN0_9CLOT</name>
<feature type="transmembrane region" description="Helical" evidence="1">
    <location>
        <begin position="125"/>
        <end position="144"/>
    </location>
</feature>
<proteinExistence type="predicted"/>
<keyword evidence="1" id="KW-1133">Transmembrane helix</keyword>
<gene>
    <name evidence="2" type="ORF">CPJCM30710_12560</name>
</gene>
<accession>A0A919VFN0</accession>
<protein>
    <submittedName>
        <fullName evidence="2">Uncharacterized protein</fullName>
    </submittedName>
</protein>
<reference evidence="2" key="1">
    <citation type="submission" date="2021-03" db="EMBL/GenBank/DDBJ databases">
        <title>Taxonomic study of Clostridium polyendosporum from meadow-gley soil under rice.</title>
        <authorList>
            <person name="Kobayashi H."/>
            <person name="Tanizawa Y."/>
            <person name="Yagura M."/>
        </authorList>
    </citation>
    <scope>NUCLEOTIDE SEQUENCE</scope>
    <source>
        <strain evidence="2">JCM 30710</strain>
    </source>
</reference>
<keyword evidence="1" id="KW-0472">Membrane</keyword>
<evidence type="ECO:0000256" key="1">
    <source>
        <dbReference type="SAM" id="Phobius"/>
    </source>
</evidence>
<dbReference type="EMBL" id="BOPZ01000008">
    <property type="protein sequence ID" value="GIM28590.1"/>
    <property type="molecule type" value="Genomic_DNA"/>
</dbReference>
<evidence type="ECO:0000313" key="3">
    <source>
        <dbReference type="Proteomes" id="UP000679179"/>
    </source>
</evidence>
<comment type="caution">
    <text evidence="2">The sequence shown here is derived from an EMBL/GenBank/DDBJ whole genome shotgun (WGS) entry which is preliminary data.</text>
</comment>
<keyword evidence="3" id="KW-1185">Reference proteome</keyword>
<dbReference type="RefSeq" id="WP_212903318.1">
    <property type="nucleotide sequence ID" value="NZ_BOPZ01000008.1"/>
</dbReference>